<evidence type="ECO:0000256" key="1">
    <source>
        <dbReference type="SAM" id="MobiDB-lite"/>
    </source>
</evidence>
<feature type="compositionally biased region" description="Basic and acidic residues" evidence="1">
    <location>
        <begin position="11"/>
        <end position="21"/>
    </location>
</feature>
<reference evidence="2 3" key="1">
    <citation type="journal article" date="2017" name="Mol. Ecol.">
        <title>Comparative and population genomic landscape of Phellinus noxius: A hypervariable fungus causing root rot in trees.</title>
        <authorList>
            <person name="Chung C.L."/>
            <person name="Lee T.J."/>
            <person name="Akiba M."/>
            <person name="Lee H.H."/>
            <person name="Kuo T.H."/>
            <person name="Liu D."/>
            <person name="Ke H.M."/>
            <person name="Yokoi T."/>
            <person name="Roa M.B."/>
            <person name="Lu M.J."/>
            <person name="Chang Y.Y."/>
            <person name="Ann P.J."/>
            <person name="Tsai J.N."/>
            <person name="Chen C.Y."/>
            <person name="Tzean S.S."/>
            <person name="Ota Y."/>
            <person name="Hattori T."/>
            <person name="Sahashi N."/>
            <person name="Liou R.F."/>
            <person name="Kikuchi T."/>
            <person name="Tsai I.J."/>
        </authorList>
    </citation>
    <scope>NUCLEOTIDE SEQUENCE [LARGE SCALE GENOMIC DNA]</scope>
    <source>
        <strain evidence="2 3">FFPRI411160</strain>
    </source>
</reference>
<keyword evidence="3" id="KW-1185">Reference proteome</keyword>
<proteinExistence type="predicted"/>
<feature type="region of interest" description="Disordered" evidence="1">
    <location>
        <begin position="1"/>
        <end position="21"/>
    </location>
</feature>
<dbReference type="STRING" id="2282107.A0A286UAM1"/>
<name>A0A286UAM1_9AGAM</name>
<dbReference type="Proteomes" id="UP000217199">
    <property type="component" value="Unassembled WGS sequence"/>
</dbReference>
<comment type="caution">
    <text evidence="2">The sequence shown here is derived from an EMBL/GenBank/DDBJ whole genome shotgun (WGS) entry which is preliminary data.</text>
</comment>
<dbReference type="OrthoDB" id="2804751at2759"/>
<gene>
    <name evidence="2" type="ORF">PNOK_0825100</name>
</gene>
<dbReference type="InParanoid" id="A0A286UAM1"/>
<protein>
    <submittedName>
        <fullName evidence="2">Uncharacterized protein</fullName>
    </submittedName>
</protein>
<organism evidence="2 3">
    <name type="scientific">Pyrrhoderma noxium</name>
    <dbReference type="NCBI Taxonomy" id="2282107"/>
    <lineage>
        <taxon>Eukaryota</taxon>
        <taxon>Fungi</taxon>
        <taxon>Dikarya</taxon>
        <taxon>Basidiomycota</taxon>
        <taxon>Agaricomycotina</taxon>
        <taxon>Agaricomycetes</taxon>
        <taxon>Hymenochaetales</taxon>
        <taxon>Hymenochaetaceae</taxon>
        <taxon>Pyrrhoderma</taxon>
    </lineage>
</organism>
<accession>A0A286UAM1</accession>
<evidence type="ECO:0000313" key="2">
    <source>
        <dbReference type="EMBL" id="PAV16631.1"/>
    </source>
</evidence>
<sequence>METTEEEPEREAEHEEAEHGVEHEVAKLQEAEHKAANVPAVVEVVGKDVVVVPKEGKEGKKKWCVIIRLESTTSSLFFPGGWTSPTKERPSLEVATGEFTRPINEGSSTPVGGMKTTEEEPEREAEHEEAEHGAEYEVAKLQEAEHKAANVPAVIEVEGKDVVVVQKEGKEGKKKWCVIM</sequence>
<feature type="compositionally biased region" description="Acidic residues" evidence="1">
    <location>
        <begin position="1"/>
        <end position="10"/>
    </location>
</feature>
<dbReference type="AlphaFoldDB" id="A0A286UAM1"/>
<evidence type="ECO:0000313" key="3">
    <source>
        <dbReference type="Proteomes" id="UP000217199"/>
    </source>
</evidence>
<dbReference type="EMBL" id="NBII01000008">
    <property type="protein sequence ID" value="PAV16631.1"/>
    <property type="molecule type" value="Genomic_DNA"/>
</dbReference>
<feature type="region of interest" description="Disordered" evidence="1">
    <location>
        <begin position="80"/>
        <end position="132"/>
    </location>
</feature>